<name>A0ACA9RR02_9GLOM</name>
<dbReference type="Proteomes" id="UP000789920">
    <property type="component" value="Unassembled WGS sequence"/>
</dbReference>
<evidence type="ECO:0000313" key="2">
    <source>
        <dbReference type="Proteomes" id="UP000789920"/>
    </source>
</evidence>
<accession>A0ACA9RR02</accession>
<evidence type="ECO:0000313" key="1">
    <source>
        <dbReference type="EMBL" id="CAG8804834.1"/>
    </source>
</evidence>
<protein>
    <submittedName>
        <fullName evidence="1">8057_t:CDS:1</fullName>
    </submittedName>
</protein>
<sequence>TIIESTIIGKSSDGKNEHYIVVIKSVQNSNKEPTVAITKTIDSIYQDHISWISNIHSQATVVTSLDENGSSHAANNSSSDIIIREYAIGDNFRAYSAMFDPQFAENALKQREEIDYVVRDSEVWVARDIDGLNEEDIIE</sequence>
<reference evidence="1" key="1">
    <citation type="submission" date="2021-06" db="EMBL/GenBank/DDBJ databases">
        <authorList>
            <person name="Kallberg Y."/>
            <person name="Tangrot J."/>
            <person name="Rosling A."/>
        </authorList>
    </citation>
    <scope>NUCLEOTIDE SEQUENCE</scope>
    <source>
        <strain evidence="1">MA461A</strain>
    </source>
</reference>
<comment type="caution">
    <text evidence="1">The sequence shown here is derived from an EMBL/GenBank/DDBJ whole genome shotgun (WGS) entry which is preliminary data.</text>
</comment>
<dbReference type="EMBL" id="CAJVQC010064741">
    <property type="protein sequence ID" value="CAG8804834.1"/>
    <property type="molecule type" value="Genomic_DNA"/>
</dbReference>
<organism evidence="1 2">
    <name type="scientific">Racocetra persica</name>
    <dbReference type="NCBI Taxonomy" id="160502"/>
    <lineage>
        <taxon>Eukaryota</taxon>
        <taxon>Fungi</taxon>
        <taxon>Fungi incertae sedis</taxon>
        <taxon>Mucoromycota</taxon>
        <taxon>Glomeromycotina</taxon>
        <taxon>Glomeromycetes</taxon>
        <taxon>Diversisporales</taxon>
        <taxon>Gigasporaceae</taxon>
        <taxon>Racocetra</taxon>
    </lineage>
</organism>
<gene>
    <name evidence="1" type="ORF">RPERSI_LOCUS21796</name>
</gene>
<proteinExistence type="predicted"/>
<keyword evidence="2" id="KW-1185">Reference proteome</keyword>
<feature type="non-terminal residue" evidence="1">
    <location>
        <position position="1"/>
    </location>
</feature>
<feature type="non-terminal residue" evidence="1">
    <location>
        <position position="139"/>
    </location>
</feature>